<comment type="caution">
    <text evidence="2">The sequence shown here is derived from an EMBL/GenBank/DDBJ whole genome shotgun (WGS) entry which is preliminary data.</text>
</comment>
<name>A0A9Q1LSM5_9SOLA</name>
<dbReference type="EMBL" id="JAJAGQ010000014">
    <property type="protein sequence ID" value="KAJ8543631.1"/>
    <property type="molecule type" value="Genomic_DNA"/>
</dbReference>
<dbReference type="OrthoDB" id="1709562at2759"/>
<dbReference type="PANTHER" id="PTHR33356">
    <property type="entry name" value="TIP41-LIKE PROTEIN"/>
    <property type="match status" value="1"/>
</dbReference>
<accession>A0A9Q1LSM5</accession>
<organism evidence="2 3">
    <name type="scientific">Anisodus acutangulus</name>
    <dbReference type="NCBI Taxonomy" id="402998"/>
    <lineage>
        <taxon>Eukaryota</taxon>
        <taxon>Viridiplantae</taxon>
        <taxon>Streptophyta</taxon>
        <taxon>Embryophyta</taxon>
        <taxon>Tracheophyta</taxon>
        <taxon>Spermatophyta</taxon>
        <taxon>Magnoliopsida</taxon>
        <taxon>eudicotyledons</taxon>
        <taxon>Gunneridae</taxon>
        <taxon>Pentapetalae</taxon>
        <taxon>asterids</taxon>
        <taxon>lamiids</taxon>
        <taxon>Solanales</taxon>
        <taxon>Solanaceae</taxon>
        <taxon>Solanoideae</taxon>
        <taxon>Hyoscyameae</taxon>
        <taxon>Anisodus</taxon>
    </lineage>
</organism>
<evidence type="ECO:0000256" key="1">
    <source>
        <dbReference type="SAM" id="MobiDB-lite"/>
    </source>
</evidence>
<feature type="compositionally biased region" description="Polar residues" evidence="1">
    <location>
        <begin position="234"/>
        <end position="244"/>
    </location>
</feature>
<gene>
    <name evidence="2" type="ORF">K7X08_006154</name>
</gene>
<feature type="region of interest" description="Disordered" evidence="1">
    <location>
        <begin position="1"/>
        <end position="23"/>
    </location>
</feature>
<reference evidence="3" key="1">
    <citation type="journal article" date="2023" name="Proc. Natl. Acad. Sci. U.S.A.">
        <title>Genomic and structural basis for evolution of tropane alkaloid biosynthesis.</title>
        <authorList>
            <person name="Wanga Y.-J."/>
            <person name="Taina T."/>
            <person name="Yua J.-Y."/>
            <person name="Lia J."/>
            <person name="Xua B."/>
            <person name="Chenc J."/>
            <person name="D'Auriad J.C."/>
            <person name="Huanga J.-P."/>
            <person name="Huanga S.-X."/>
        </authorList>
    </citation>
    <scope>NUCLEOTIDE SEQUENCE [LARGE SCALE GENOMIC DNA]</scope>
    <source>
        <strain evidence="3">cv. KIB-2019</strain>
    </source>
</reference>
<proteinExistence type="predicted"/>
<feature type="region of interest" description="Disordered" evidence="1">
    <location>
        <begin position="67"/>
        <end position="94"/>
    </location>
</feature>
<feature type="compositionally biased region" description="Acidic residues" evidence="1">
    <location>
        <begin position="85"/>
        <end position="94"/>
    </location>
</feature>
<evidence type="ECO:0000313" key="3">
    <source>
        <dbReference type="Proteomes" id="UP001152561"/>
    </source>
</evidence>
<sequence>MASYSSVLQGKEEKNFPPPHKLFPSFAMKEQKKKVQDFEEQSTDGVKKVKANWGNDSIFGTYGWSEYSSSSGLSSPFGSELGSTETDETESEDDEDFIAQLTRQMADYMLKDDDEEQENISVSVDENDADENRVLNYTVQTPNTYGLAGNWSNYNSKEICYYNQESLGTYVKPMAKADSVNHQTKRSNIVFYSSDDLKRPIQVYHLKDQPTTAKQRPSKGKRVKGTTTEKNRDQNNMQSTSGAKKQTLGGHGHGGDKIHHPIQSNGAGMRAIFLGGSGSVNGSSGTGVFLPRRINPNPTATQPKKKSGSSTVLIPARVLQALQQHFNHMDVLSQSNTCAVSPTHIPKNDTENKTESLVSKENQHSEDQTSVVNDQEMQLPQEWTY</sequence>
<feature type="region of interest" description="Disordered" evidence="1">
    <location>
        <begin position="341"/>
        <end position="385"/>
    </location>
</feature>
<keyword evidence="3" id="KW-1185">Reference proteome</keyword>
<feature type="region of interest" description="Disordered" evidence="1">
    <location>
        <begin position="205"/>
        <end position="256"/>
    </location>
</feature>
<feature type="compositionally biased region" description="Low complexity" evidence="1">
    <location>
        <begin position="67"/>
        <end position="84"/>
    </location>
</feature>
<dbReference type="AlphaFoldDB" id="A0A9Q1LSM5"/>
<dbReference type="PANTHER" id="PTHR33356:SF16">
    <property type="entry name" value="G PATCH DOMAIN PROTEIN"/>
    <property type="match status" value="1"/>
</dbReference>
<evidence type="ECO:0000313" key="2">
    <source>
        <dbReference type="EMBL" id="KAJ8543631.1"/>
    </source>
</evidence>
<dbReference type="Proteomes" id="UP001152561">
    <property type="component" value="Unassembled WGS sequence"/>
</dbReference>
<protein>
    <submittedName>
        <fullName evidence="2">Uncharacterized protein</fullName>
    </submittedName>
</protein>
<feature type="compositionally biased region" description="Polar residues" evidence="1">
    <location>
        <begin position="368"/>
        <end position="385"/>
    </location>
</feature>